<reference evidence="12" key="2">
    <citation type="submission" date="2022-11" db="EMBL/GenBank/DDBJ databases">
        <title>complete genomes of mycoplasma synoviae ZX313 strain and SD2 strain.</title>
        <authorList>
            <person name="Zhong Q."/>
        </authorList>
    </citation>
    <scope>NUCLEOTIDE SEQUENCE</scope>
    <source>
        <strain evidence="12">SD2</strain>
    </source>
</reference>
<dbReference type="NCBIfam" id="NF009582">
    <property type="entry name" value="PRK13024.1-2"/>
    <property type="match status" value="1"/>
</dbReference>
<keyword evidence="7 10" id="KW-1133">Transmembrane helix</keyword>
<evidence type="ECO:0000256" key="6">
    <source>
        <dbReference type="ARBA" id="ARBA00022927"/>
    </source>
</evidence>
<dbReference type="Gene3D" id="1.20.1640.10">
    <property type="entry name" value="Multidrug efflux transporter AcrB transmembrane domain"/>
    <property type="match status" value="2"/>
</dbReference>
<dbReference type="SUPFAM" id="SSF82866">
    <property type="entry name" value="Multidrug efflux transporter AcrB transmembrane domain"/>
    <property type="match status" value="2"/>
</dbReference>
<feature type="transmembrane region" description="Helical" evidence="10">
    <location>
        <begin position="21"/>
        <end position="39"/>
    </location>
</feature>
<feature type="transmembrane region" description="Helical" evidence="10">
    <location>
        <begin position="529"/>
        <end position="551"/>
    </location>
</feature>
<dbReference type="InterPro" id="IPR048634">
    <property type="entry name" value="SecD_SecF_C"/>
</dbReference>
<name>A0AAX3F137_MYCSY</name>
<dbReference type="PRINTS" id="PR01755">
    <property type="entry name" value="SECFTRNLCASE"/>
</dbReference>
<evidence type="ECO:0000313" key="12">
    <source>
        <dbReference type="EMBL" id="UZW64652.1"/>
    </source>
</evidence>
<evidence type="ECO:0000256" key="5">
    <source>
        <dbReference type="ARBA" id="ARBA00022692"/>
    </source>
</evidence>
<reference evidence="12" key="1">
    <citation type="submission" date="2022-10" db="EMBL/GenBank/DDBJ databases">
        <authorList>
            <person name="Wei X."/>
        </authorList>
    </citation>
    <scope>NUCLEOTIDE SEQUENCE</scope>
    <source>
        <strain evidence="12">SD2</strain>
    </source>
</reference>
<evidence type="ECO:0000256" key="2">
    <source>
        <dbReference type="ARBA" id="ARBA00015792"/>
    </source>
</evidence>
<dbReference type="InterPro" id="IPR005665">
    <property type="entry name" value="SecF_bac"/>
</dbReference>
<dbReference type="InterPro" id="IPR022813">
    <property type="entry name" value="SecD/SecF_arch_bac"/>
</dbReference>
<feature type="domain" description="Protein export membrane protein SecD/SecF C-terminal" evidence="11">
    <location>
        <begin position="650"/>
        <end position="829"/>
    </location>
</feature>
<comment type="subcellular location">
    <subcellularLocation>
        <location evidence="1">Cell membrane</location>
        <topology evidence="1">Multi-pass membrane protein</topology>
    </subcellularLocation>
</comment>
<evidence type="ECO:0000256" key="10">
    <source>
        <dbReference type="SAM" id="Phobius"/>
    </source>
</evidence>
<feature type="transmembrane region" description="Helical" evidence="10">
    <location>
        <begin position="388"/>
        <end position="412"/>
    </location>
</feature>
<evidence type="ECO:0000256" key="4">
    <source>
        <dbReference type="ARBA" id="ARBA00022475"/>
    </source>
</evidence>
<evidence type="ECO:0000256" key="9">
    <source>
        <dbReference type="ARBA" id="ARBA00023136"/>
    </source>
</evidence>
<dbReference type="NCBIfam" id="NF046001">
    <property type="entry name" value="SecDF_plasm"/>
    <property type="match status" value="1"/>
</dbReference>
<evidence type="ECO:0000256" key="1">
    <source>
        <dbReference type="ARBA" id="ARBA00004651"/>
    </source>
</evidence>
<keyword evidence="8" id="KW-0811">Translocation</keyword>
<evidence type="ECO:0000256" key="8">
    <source>
        <dbReference type="ARBA" id="ARBA00023010"/>
    </source>
</evidence>
<dbReference type="AlphaFoldDB" id="A0AAX3F137"/>
<dbReference type="RefSeq" id="WP_154221497.1">
    <property type="nucleotide sequence ID" value="NZ_CP034544.1"/>
</dbReference>
<evidence type="ECO:0000313" key="13">
    <source>
        <dbReference type="Proteomes" id="UP001164481"/>
    </source>
</evidence>
<dbReference type="GO" id="GO:0015450">
    <property type="term" value="F:protein-transporting ATPase activity"/>
    <property type="evidence" value="ECO:0007669"/>
    <property type="project" value="InterPro"/>
</dbReference>
<feature type="transmembrane region" description="Helical" evidence="10">
    <location>
        <begin position="720"/>
        <end position="740"/>
    </location>
</feature>
<evidence type="ECO:0000259" key="11">
    <source>
        <dbReference type="Pfam" id="PF02355"/>
    </source>
</evidence>
<dbReference type="GO" id="GO:0005886">
    <property type="term" value="C:plasma membrane"/>
    <property type="evidence" value="ECO:0007669"/>
    <property type="project" value="UniProtKB-SubCell"/>
</dbReference>
<keyword evidence="9 10" id="KW-0472">Membrane</keyword>
<dbReference type="Pfam" id="PF02355">
    <property type="entry name" value="SecD_SecF_C"/>
    <property type="match status" value="2"/>
</dbReference>
<feature type="transmembrane region" description="Helical" evidence="10">
    <location>
        <begin position="779"/>
        <end position="799"/>
    </location>
</feature>
<feature type="transmembrane region" description="Helical" evidence="10">
    <location>
        <begin position="693"/>
        <end position="714"/>
    </location>
</feature>
<sequence>MKQRLKNLFVLSNWKRFLISAITIVSTFIVIVLGSVFYISKDVNKSIDYGGGIEVLVQVKKDDQNADKTLTEQVNKSLFDRLTGGTGLNGITVSSEGDGKIRITKAGNVTNAQRDIFEKEISEKPILTVTDINLKPLFFDGSFTANGSLDRGTPQNWVPPFALGAAKYVNQNGRDSVQLTLKNSDARLEWTKATDYLSKQSQPNNLVLMWLDIDKLLHIAKTQYPLEWKESGENLWNFVHVNNQAYTQIQDPVTNQPRLVANEFKKNVLDIQNRYLISVAQVNNPISTSEVIINGNFTNTQAQELANRINFGLSDYSIDILSSVFLSSNLNDNAFQSAIIAGIVIFSLISIFMIVNYGLLGVLTTISIALYIYLTLLMFTVLRGEYSPVTIAALIIGIGISVDANVITYERLKKYVYSGDSLKKAFYSSNRLSLSSILDANITTIIIAFILFYFGTKDVRGYSITLTLSILFTLLVMLVFSRFLSYMLVNTGLFEKRLYLLGLHKKYINHKTKLAKINENFNYYKNAKWFVLASLSFMVISLIVFASISGANKDIWAGLNRNIEFTGGINLNIATDRNTANTLSLAEANEIKKQIVESSQTFNIKNVNSIIDIQKANEQGTNYVINIRSQQDLSSIVNDIKNIATRVNPFINVATFTVSSSEAAKLVQNAILATGIGFVGIVLYLLFRMNWTYSIAAIIALIHDFLMVLAFVVITRLQVSTIIVAAMLSIIGLSINDTVVTFDRIREKIKFDYTGKILQKSDLKKIVNVAIADTIKRSIYTSFTTILAVSVILAFGNAINFTFNIVMLFGIAIGVYSSVFIASWVWAKLEYIRQKGIVKRKEKGFWEINNPEEQTVNGINDFNY</sequence>
<feature type="transmembrane region" description="Helical" evidence="10">
    <location>
        <begin position="362"/>
        <end position="382"/>
    </location>
</feature>
<gene>
    <name evidence="12" type="primary">secDF</name>
    <name evidence="12" type="ORF">OIE46_00995</name>
</gene>
<evidence type="ECO:0000256" key="3">
    <source>
        <dbReference type="ARBA" id="ARBA00022448"/>
    </source>
</evidence>
<dbReference type="Proteomes" id="UP001164481">
    <property type="component" value="Chromosome"/>
</dbReference>
<feature type="transmembrane region" description="Helical" evidence="10">
    <location>
        <begin position="805"/>
        <end position="827"/>
    </location>
</feature>
<dbReference type="NCBIfam" id="TIGR00966">
    <property type="entry name" value="transloc_SecF"/>
    <property type="match status" value="1"/>
</dbReference>
<dbReference type="InterPro" id="IPR022645">
    <property type="entry name" value="SecD/SecF_bac"/>
</dbReference>
<protein>
    <recommendedName>
        <fullName evidence="2">Protein translocase subunit SecF</fullName>
    </recommendedName>
</protein>
<feature type="transmembrane region" description="Helical" evidence="10">
    <location>
        <begin position="666"/>
        <end position="686"/>
    </location>
</feature>
<dbReference type="GO" id="GO:0006886">
    <property type="term" value="P:intracellular protein transport"/>
    <property type="evidence" value="ECO:0007669"/>
    <property type="project" value="InterPro"/>
</dbReference>
<feature type="transmembrane region" description="Helical" evidence="10">
    <location>
        <begin position="432"/>
        <end position="454"/>
    </location>
</feature>
<keyword evidence="4" id="KW-1003">Cell membrane</keyword>
<keyword evidence="6" id="KW-0653">Protein transport</keyword>
<keyword evidence="3" id="KW-0813">Transport</keyword>
<dbReference type="Gene3D" id="3.30.1360.200">
    <property type="match status" value="1"/>
</dbReference>
<keyword evidence="5 10" id="KW-0812">Transmembrane</keyword>
<proteinExistence type="predicted"/>
<dbReference type="EMBL" id="CP107525">
    <property type="protein sequence ID" value="UZW64652.1"/>
    <property type="molecule type" value="Genomic_DNA"/>
</dbReference>
<dbReference type="PANTHER" id="PTHR30081:SF8">
    <property type="entry name" value="PROTEIN TRANSLOCASE SUBUNIT SECF"/>
    <property type="match status" value="1"/>
</dbReference>
<organism evidence="12 13">
    <name type="scientific">Mycoplasmopsis synoviae</name>
    <name type="common">Mycoplasma synoviae</name>
    <dbReference type="NCBI Taxonomy" id="2109"/>
    <lineage>
        <taxon>Bacteria</taxon>
        <taxon>Bacillati</taxon>
        <taxon>Mycoplasmatota</taxon>
        <taxon>Mycoplasmoidales</taxon>
        <taxon>Metamycoplasmataceae</taxon>
        <taxon>Mycoplasmopsis</taxon>
    </lineage>
</organism>
<feature type="transmembrane region" description="Helical" evidence="10">
    <location>
        <begin position="334"/>
        <end position="355"/>
    </location>
</feature>
<feature type="transmembrane region" description="Helical" evidence="10">
    <location>
        <begin position="466"/>
        <end position="489"/>
    </location>
</feature>
<evidence type="ECO:0000256" key="7">
    <source>
        <dbReference type="ARBA" id="ARBA00022989"/>
    </source>
</evidence>
<feature type="domain" description="Protein export membrane protein SecD/SecF C-terminal" evidence="11">
    <location>
        <begin position="317"/>
        <end position="473"/>
    </location>
</feature>
<accession>A0AAX3F137</accession>
<dbReference type="PANTHER" id="PTHR30081">
    <property type="entry name" value="PROTEIN-EXPORT MEMBRANE PROTEIN SEC"/>
    <property type="match status" value="1"/>
</dbReference>